<dbReference type="Proteomes" id="UP000000496">
    <property type="component" value="Chromosome gsn.131"/>
</dbReference>
<gene>
    <name evidence="1" type="ordered locus">SNE_A01910</name>
</gene>
<protein>
    <submittedName>
        <fullName evidence="1">Uncharacterized protein</fullName>
    </submittedName>
</protein>
<dbReference type="HOGENOM" id="CLU_849523_0_0_0"/>
<evidence type="ECO:0000313" key="2">
    <source>
        <dbReference type="Proteomes" id="UP000000496"/>
    </source>
</evidence>
<sequence length="328" mass="38928">MPYKGRALYNLLQMNLKRNPQLEVETWQVEDYRAVSLEELFSRMENFQIFLDEGHFVLYVEESDSPEDLTEVLYLGNDFAAHEQIFLCLFEIWRRLCPHKQSLSLFCDELDHLIEEYEDGEIQHEEELQASLVSLQKILDDHVDEGGNAEEGFEMLSRFSCHDLEVFIYEYVAHQLDVENNLYASELLEGFYLYIQNKRWFDFLRIRVMAVAELDEANIMVARLLETLREDIDIHLLFEVMHFLVFIGENEQFVASFNMAVDNLETEDDLRELLNVIQDYFDYLDKDKEEEVVRQILEERQDKDPSHPIDPDDEILLHLKHMVTLSPA</sequence>
<name>F8L5S6_SIMNZ</name>
<reference key="1">
    <citation type="journal article" date="2011" name="Mol. Biol. Evol.">
        <title>Unity in variety -- the pan-genome of the Chlamydiae.</title>
        <authorList>
            <person name="Collingro A."/>
            <person name="Tischler P."/>
            <person name="Weinmaier T."/>
            <person name="Penz T."/>
            <person name="Heinz E."/>
            <person name="Brunham R.C."/>
            <person name="Read T.D."/>
            <person name="Bavoil P.M."/>
            <person name="Sachse K."/>
            <person name="Kahane S."/>
            <person name="Friedman M.G."/>
            <person name="Rattei T."/>
            <person name="Myers G.S.A."/>
            <person name="Horn M."/>
        </authorList>
    </citation>
    <scope>NUCLEOTIDE SEQUENCE</scope>
    <source>
        <strain>Z</strain>
    </source>
</reference>
<dbReference type="KEGG" id="sng:SNE_A01910"/>
<dbReference type="EMBL" id="FR872582">
    <property type="protein sequence ID" value="CCB88068.1"/>
    <property type="molecule type" value="Genomic_DNA"/>
</dbReference>
<organism evidence="1 2">
    <name type="scientific">Simkania negevensis (strain ATCC VR-1471 / DSM 27360 / Z)</name>
    <dbReference type="NCBI Taxonomy" id="331113"/>
    <lineage>
        <taxon>Bacteria</taxon>
        <taxon>Pseudomonadati</taxon>
        <taxon>Chlamydiota</taxon>
        <taxon>Chlamydiia</taxon>
        <taxon>Parachlamydiales</taxon>
        <taxon>Simkaniaceae</taxon>
        <taxon>Simkania</taxon>
    </lineage>
</organism>
<dbReference type="OrthoDB" id="20980at2"/>
<accession>F8L5S6</accession>
<dbReference type="AlphaFoldDB" id="F8L5S6"/>
<dbReference type="STRING" id="331113.SNE_A01910"/>
<proteinExistence type="predicted"/>
<dbReference type="eggNOG" id="ENOG502ZCCC">
    <property type="taxonomic scope" value="Bacteria"/>
</dbReference>
<evidence type="ECO:0000313" key="1">
    <source>
        <dbReference type="EMBL" id="CCB88068.1"/>
    </source>
</evidence>
<keyword evidence="2" id="KW-1185">Reference proteome</keyword>
<dbReference type="RefSeq" id="WP_013942535.1">
    <property type="nucleotide sequence ID" value="NC_015713.1"/>
</dbReference>
<reference evidence="1 2" key="2">
    <citation type="journal article" date="2011" name="Mol. Biol. Evol.">
        <title>Unity in variety--the pan-genome of the Chlamydiae.</title>
        <authorList>
            <person name="Collingro A."/>
            <person name="Tischler P."/>
            <person name="Weinmaier T."/>
            <person name="Penz T."/>
            <person name="Heinz E."/>
            <person name="Brunham R.C."/>
            <person name="Read T.D."/>
            <person name="Bavoil P.M."/>
            <person name="Sachse K."/>
            <person name="Kahane S."/>
            <person name="Friedman M.G."/>
            <person name="Rattei T."/>
            <person name="Myers G.S."/>
            <person name="Horn M."/>
        </authorList>
    </citation>
    <scope>NUCLEOTIDE SEQUENCE [LARGE SCALE GENOMIC DNA]</scope>
    <source>
        <strain evidence="2">ATCC VR-1471 / Z</strain>
    </source>
</reference>